<organism evidence="1 2">
    <name type="scientific">Terriglobus roseus (strain DSM 18391 / NRRL B-41598 / KBS 63)</name>
    <dbReference type="NCBI Taxonomy" id="926566"/>
    <lineage>
        <taxon>Bacteria</taxon>
        <taxon>Pseudomonadati</taxon>
        <taxon>Acidobacteriota</taxon>
        <taxon>Terriglobia</taxon>
        <taxon>Terriglobales</taxon>
        <taxon>Acidobacteriaceae</taxon>
        <taxon>Terriglobus</taxon>
    </lineage>
</organism>
<keyword evidence="2" id="KW-1185">Reference proteome</keyword>
<reference evidence="1 2" key="1">
    <citation type="submission" date="2012-06" db="EMBL/GenBank/DDBJ databases">
        <title>Complete genome of Terriglobus roseus DSM 18391.</title>
        <authorList>
            <consortium name="US DOE Joint Genome Institute (JGI-PGF)"/>
            <person name="Lucas S."/>
            <person name="Copeland A."/>
            <person name="Lapidus A."/>
            <person name="Glavina del Rio T."/>
            <person name="Dalin E."/>
            <person name="Tice H."/>
            <person name="Bruce D."/>
            <person name="Goodwin L."/>
            <person name="Pitluck S."/>
            <person name="Peters L."/>
            <person name="Mikhailova N."/>
            <person name="Munk A.C.C."/>
            <person name="Kyrpides N."/>
            <person name="Mavromatis K."/>
            <person name="Ivanova N."/>
            <person name="Brettin T."/>
            <person name="Detter J.C."/>
            <person name="Han C."/>
            <person name="Larimer F."/>
            <person name="Land M."/>
            <person name="Hauser L."/>
            <person name="Markowitz V."/>
            <person name="Cheng J.-F."/>
            <person name="Hugenholtz P."/>
            <person name="Woyke T."/>
            <person name="Wu D."/>
            <person name="Brambilla E."/>
            <person name="Klenk H.-P."/>
            <person name="Eisen J.A."/>
        </authorList>
    </citation>
    <scope>NUCLEOTIDE SEQUENCE [LARGE SCALE GENOMIC DNA]</scope>
    <source>
        <strain evidence="2">DSM 18391 / NRRL B-41598 / KBS 63</strain>
    </source>
</reference>
<protein>
    <submittedName>
        <fullName evidence="1">Uncharacterized protein</fullName>
    </submittedName>
</protein>
<gene>
    <name evidence="1" type="ordered locus">Terro_1999</name>
</gene>
<dbReference type="HOGENOM" id="CLU_2811003_0_0_0"/>
<evidence type="ECO:0000313" key="2">
    <source>
        <dbReference type="Proteomes" id="UP000006056"/>
    </source>
</evidence>
<proteinExistence type="predicted"/>
<sequence>MLLLERFKAKRRLTERKQAIEQAALLQSMTEQFQKDTATHQELTTADLKRLHEISRLAKSIQGKLED</sequence>
<dbReference type="KEGG" id="trs:Terro_1999"/>
<name>I3ZGB7_TERRK</name>
<dbReference type="RefSeq" id="WP_014785854.1">
    <property type="nucleotide sequence ID" value="NC_018014.1"/>
</dbReference>
<dbReference type="EMBL" id="CP003379">
    <property type="protein sequence ID" value="AFL88285.1"/>
    <property type="molecule type" value="Genomic_DNA"/>
</dbReference>
<dbReference type="Proteomes" id="UP000006056">
    <property type="component" value="Chromosome"/>
</dbReference>
<evidence type="ECO:0000313" key="1">
    <source>
        <dbReference type="EMBL" id="AFL88285.1"/>
    </source>
</evidence>
<dbReference type="AlphaFoldDB" id="I3ZGB7"/>
<dbReference type="STRING" id="926566.Terro_1999"/>
<accession>I3ZGB7</accession>